<dbReference type="AlphaFoldDB" id="A0A7S4QD32"/>
<feature type="transmembrane region" description="Helical" evidence="1">
    <location>
        <begin position="21"/>
        <end position="38"/>
    </location>
</feature>
<evidence type="ECO:0000256" key="1">
    <source>
        <dbReference type="SAM" id="Phobius"/>
    </source>
</evidence>
<gene>
    <name evidence="3" type="ORF">DBRI00130_LOCUS1021</name>
</gene>
<feature type="transmembrane region" description="Helical" evidence="1">
    <location>
        <begin position="92"/>
        <end position="115"/>
    </location>
</feature>
<evidence type="ECO:0000259" key="2">
    <source>
        <dbReference type="Pfam" id="PF24867"/>
    </source>
</evidence>
<organism evidence="3">
    <name type="scientific">Ditylum brightwellii</name>
    <dbReference type="NCBI Taxonomy" id="49249"/>
    <lineage>
        <taxon>Eukaryota</taxon>
        <taxon>Sar</taxon>
        <taxon>Stramenopiles</taxon>
        <taxon>Ochrophyta</taxon>
        <taxon>Bacillariophyta</taxon>
        <taxon>Mediophyceae</taxon>
        <taxon>Lithodesmiophycidae</taxon>
        <taxon>Lithodesmiales</taxon>
        <taxon>Lithodesmiaceae</taxon>
        <taxon>Ditylum</taxon>
    </lineage>
</organism>
<sequence length="236" mass="26823">MSEQKQNFRMTDGNYSRSGPQINVITTLPAAVIILYMAAHFHSALDPCDAVFGLLFPAYLLLANKFRFDNNSAAIQAGIPYESIFRGYETEAWLQCYIAFAALIGVIIPLIIVFTTPTTETANAAAPHVILLLEQIFLEHFTNREKYHMLIRALNPIGFSVYRQIMLFRWVEQSISMPTQSLPKTMAIINFIFWGCNLFGFLLLRMLPLYLDPLAFPESKIFVKIDAGNSTREKKE</sequence>
<dbReference type="Pfam" id="PF24867">
    <property type="entry name" value="DUF7733"/>
    <property type="match status" value="1"/>
</dbReference>
<keyword evidence="1" id="KW-0472">Membrane</keyword>
<dbReference type="PANTHER" id="PTHR33829:SF2">
    <property type="entry name" value="OS04G0386700 PROTEIN"/>
    <property type="match status" value="1"/>
</dbReference>
<feature type="domain" description="DUF7733" evidence="2">
    <location>
        <begin position="33"/>
        <end position="209"/>
    </location>
</feature>
<keyword evidence="1" id="KW-0812">Transmembrane</keyword>
<reference evidence="3" key="1">
    <citation type="submission" date="2021-01" db="EMBL/GenBank/DDBJ databases">
        <authorList>
            <person name="Corre E."/>
            <person name="Pelletier E."/>
            <person name="Niang G."/>
            <person name="Scheremetjew M."/>
            <person name="Finn R."/>
            <person name="Kale V."/>
            <person name="Holt S."/>
            <person name="Cochrane G."/>
            <person name="Meng A."/>
            <person name="Brown T."/>
            <person name="Cohen L."/>
        </authorList>
    </citation>
    <scope>NUCLEOTIDE SEQUENCE</scope>
    <source>
        <strain evidence="3">GSO104</strain>
    </source>
</reference>
<accession>A0A7S4QD32</accession>
<dbReference type="PANTHER" id="PTHR33829">
    <property type="entry name" value="OSJNBA0044M19.10 PROTEIN"/>
    <property type="match status" value="1"/>
</dbReference>
<evidence type="ECO:0000313" key="3">
    <source>
        <dbReference type="EMBL" id="CAE4579867.1"/>
    </source>
</evidence>
<name>A0A7S4QD32_9STRA</name>
<feature type="transmembrane region" description="Helical" evidence="1">
    <location>
        <begin position="191"/>
        <end position="211"/>
    </location>
</feature>
<keyword evidence="1" id="KW-1133">Transmembrane helix</keyword>
<dbReference type="InterPro" id="IPR056635">
    <property type="entry name" value="DUF7733"/>
</dbReference>
<dbReference type="EMBL" id="HBNS01001283">
    <property type="protein sequence ID" value="CAE4579867.1"/>
    <property type="molecule type" value="Transcribed_RNA"/>
</dbReference>
<proteinExistence type="predicted"/>
<protein>
    <recommendedName>
        <fullName evidence="2">DUF7733 domain-containing protein</fullName>
    </recommendedName>
</protein>